<dbReference type="InterPro" id="IPR037047">
    <property type="entry name" value="PITH_dom_sf"/>
</dbReference>
<dbReference type="EMBL" id="JBANRG010000083">
    <property type="protein sequence ID" value="KAK7437715.1"/>
    <property type="molecule type" value="Genomic_DNA"/>
</dbReference>
<dbReference type="Pfam" id="PF06201">
    <property type="entry name" value="PITH"/>
    <property type="match status" value="1"/>
</dbReference>
<dbReference type="InterPro" id="IPR010400">
    <property type="entry name" value="PITH_dom"/>
</dbReference>
<evidence type="ECO:0000313" key="3">
    <source>
        <dbReference type="EMBL" id="KAK7437715.1"/>
    </source>
</evidence>
<evidence type="ECO:0000259" key="2">
    <source>
        <dbReference type="PROSITE" id="PS51532"/>
    </source>
</evidence>
<sequence length="197" mass="21757">MDMDKVMKAFAERATQSQGPQSSKEQGDVSLLQYLDLQQLNCLNESTEHTLKHIVSEKKLNASGEYLESDADEQLLLNIAFNQAVRVKSIIIKSKELAQAPKSIKLAVNRPSLGFEDIEDAGEPAIAQVLELSEEDVKEGKPIALRFVRFQSVNSLHVFVGSNHGGEEVTRIDAIDVIGVPVETTKDLSGLRQQENQ</sequence>
<comment type="caution">
    <text evidence="3">The sequence shown here is derived from an EMBL/GenBank/DDBJ whole genome shotgun (WGS) entry which is preliminary data.</text>
</comment>
<accession>A0ABR1ITM7</accession>
<organism evidence="3 4">
    <name type="scientific">Marasmiellus scandens</name>
    <dbReference type="NCBI Taxonomy" id="2682957"/>
    <lineage>
        <taxon>Eukaryota</taxon>
        <taxon>Fungi</taxon>
        <taxon>Dikarya</taxon>
        <taxon>Basidiomycota</taxon>
        <taxon>Agaricomycotina</taxon>
        <taxon>Agaricomycetes</taxon>
        <taxon>Agaricomycetidae</taxon>
        <taxon>Agaricales</taxon>
        <taxon>Marasmiineae</taxon>
        <taxon>Omphalotaceae</taxon>
        <taxon>Marasmiellus</taxon>
    </lineage>
</organism>
<protein>
    <recommendedName>
        <fullName evidence="2">PITH domain-containing protein</fullName>
    </recommendedName>
</protein>
<keyword evidence="4" id="KW-1185">Reference proteome</keyword>
<reference evidence="3 4" key="1">
    <citation type="submission" date="2024-01" db="EMBL/GenBank/DDBJ databases">
        <title>A draft genome for the cacao thread blight pathogen Marasmiellus scandens.</title>
        <authorList>
            <person name="Baruah I.K."/>
            <person name="Leung J."/>
            <person name="Bukari Y."/>
            <person name="Amoako-Attah I."/>
            <person name="Meinhardt L.W."/>
            <person name="Bailey B.A."/>
            <person name="Cohen S.P."/>
        </authorList>
    </citation>
    <scope>NUCLEOTIDE SEQUENCE [LARGE SCALE GENOMIC DNA]</scope>
    <source>
        <strain evidence="3 4">GH-19</strain>
    </source>
</reference>
<dbReference type="InterPro" id="IPR045099">
    <property type="entry name" value="PITH1-like"/>
</dbReference>
<dbReference type="Proteomes" id="UP001498398">
    <property type="component" value="Unassembled WGS sequence"/>
</dbReference>
<comment type="similarity">
    <text evidence="1">Belongs to the PITHD1 family.</text>
</comment>
<dbReference type="PANTHER" id="PTHR12175">
    <property type="entry name" value="AD039 HT014 THIOREDOXIN FAMILY TRP26"/>
    <property type="match status" value="1"/>
</dbReference>
<dbReference type="SUPFAM" id="SSF49785">
    <property type="entry name" value="Galactose-binding domain-like"/>
    <property type="match status" value="1"/>
</dbReference>
<name>A0ABR1ITM7_9AGAR</name>
<evidence type="ECO:0000313" key="4">
    <source>
        <dbReference type="Proteomes" id="UP001498398"/>
    </source>
</evidence>
<gene>
    <name evidence="3" type="ORF">VKT23_018431</name>
</gene>
<dbReference type="Gene3D" id="2.60.120.470">
    <property type="entry name" value="PITH domain"/>
    <property type="match status" value="1"/>
</dbReference>
<proteinExistence type="inferred from homology"/>
<dbReference type="PROSITE" id="PS51532">
    <property type="entry name" value="PITH"/>
    <property type="match status" value="1"/>
</dbReference>
<dbReference type="PANTHER" id="PTHR12175:SF5">
    <property type="entry name" value="OS03G0795500 PROTEIN"/>
    <property type="match status" value="1"/>
</dbReference>
<evidence type="ECO:0000256" key="1">
    <source>
        <dbReference type="ARBA" id="ARBA00025788"/>
    </source>
</evidence>
<dbReference type="InterPro" id="IPR008979">
    <property type="entry name" value="Galactose-bd-like_sf"/>
</dbReference>
<feature type="domain" description="PITH" evidence="2">
    <location>
        <begin position="20"/>
        <end position="197"/>
    </location>
</feature>